<keyword evidence="7" id="KW-1185">Reference proteome</keyword>
<feature type="transmembrane region" description="Helical" evidence="5">
    <location>
        <begin position="6"/>
        <end position="26"/>
    </location>
</feature>
<evidence type="ECO:0000313" key="7">
    <source>
        <dbReference type="Proteomes" id="UP000463470"/>
    </source>
</evidence>
<reference evidence="6 7" key="1">
    <citation type="submission" date="2020-01" db="EMBL/GenBank/DDBJ databases">
        <title>Whole-genome sequence of Heliobacterium undosum DSM 13378.</title>
        <authorList>
            <person name="Kyndt J.A."/>
            <person name="Meyer T.E."/>
        </authorList>
    </citation>
    <scope>NUCLEOTIDE SEQUENCE [LARGE SCALE GENOMIC DNA]</scope>
    <source>
        <strain evidence="6 7">DSM 13378</strain>
    </source>
</reference>
<dbReference type="RefSeq" id="WP_161258126.1">
    <property type="nucleotide sequence ID" value="NZ_WXEY01000008.1"/>
</dbReference>
<feature type="transmembrane region" description="Helical" evidence="5">
    <location>
        <begin position="215"/>
        <end position="233"/>
    </location>
</feature>
<comment type="caution">
    <text evidence="6">The sequence shown here is derived from an EMBL/GenBank/DDBJ whole genome shotgun (WGS) entry which is preliminary data.</text>
</comment>
<proteinExistence type="predicted"/>
<keyword evidence="2 5" id="KW-0812">Transmembrane</keyword>
<dbReference type="AlphaFoldDB" id="A0A845L5D2"/>
<evidence type="ECO:0000256" key="4">
    <source>
        <dbReference type="ARBA" id="ARBA00023136"/>
    </source>
</evidence>
<gene>
    <name evidence="6" type="ORF">GTO91_09165</name>
</gene>
<keyword evidence="4 5" id="KW-0472">Membrane</keyword>
<protein>
    <submittedName>
        <fullName evidence="6">Sporulation membrane protein YtaF</fullName>
    </submittedName>
</protein>
<name>A0A845L5D2_9FIRM</name>
<evidence type="ECO:0000313" key="6">
    <source>
        <dbReference type="EMBL" id="MZP29870.1"/>
    </source>
</evidence>
<feature type="transmembrane region" description="Helical" evidence="5">
    <location>
        <begin position="33"/>
        <end position="53"/>
    </location>
</feature>
<dbReference type="Pfam" id="PF02659">
    <property type="entry name" value="Mntp"/>
    <property type="match status" value="2"/>
</dbReference>
<organism evidence="6 7">
    <name type="scientific">Heliomicrobium undosum</name>
    <dbReference type="NCBI Taxonomy" id="121734"/>
    <lineage>
        <taxon>Bacteria</taxon>
        <taxon>Bacillati</taxon>
        <taxon>Bacillota</taxon>
        <taxon>Clostridia</taxon>
        <taxon>Eubacteriales</taxon>
        <taxon>Heliobacteriaceae</taxon>
        <taxon>Heliomicrobium</taxon>
    </lineage>
</organism>
<dbReference type="PANTHER" id="PTHR35529">
    <property type="entry name" value="MANGANESE EFFLUX PUMP MNTP-RELATED"/>
    <property type="match status" value="1"/>
</dbReference>
<evidence type="ECO:0000256" key="5">
    <source>
        <dbReference type="SAM" id="Phobius"/>
    </source>
</evidence>
<evidence type="ECO:0000256" key="1">
    <source>
        <dbReference type="ARBA" id="ARBA00022475"/>
    </source>
</evidence>
<accession>A0A845L5D2</accession>
<dbReference type="OrthoDB" id="1679205at2"/>
<sequence>MAAWSLLGLAIALSLDGFGAGVAYGIKRIRVPLGSLFVICLCSALAMALALLAGRGLTVLIPGEWAGRLGGGILILLGLFQLFNVAREDRSQENLGSGAEATATAPAIAMAVGETLEVKAEEVLSITLRPFGLVIQVLREPTQADLDHSGELGPQEALLLGLALNMDAIAAGFGASMVGALPLYAPPVVALTQLVFVCSGLYFGRMQARWAGGTWLAYGAGLVLMGLGFAKIIS</sequence>
<dbReference type="InterPro" id="IPR003810">
    <property type="entry name" value="Mntp/YtaF"/>
</dbReference>
<keyword evidence="3 5" id="KW-1133">Transmembrane helix</keyword>
<keyword evidence="1" id="KW-1003">Cell membrane</keyword>
<dbReference type="PANTHER" id="PTHR35529:SF2">
    <property type="entry name" value="SPORULATION PROTEIN YTAF-RELATED"/>
    <property type="match status" value="1"/>
</dbReference>
<feature type="transmembrane region" description="Helical" evidence="5">
    <location>
        <begin position="65"/>
        <end position="83"/>
    </location>
</feature>
<dbReference type="EMBL" id="WXEY01000008">
    <property type="protein sequence ID" value="MZP29870.1"/>
    <property type="molecule type" value="Genomic_DNA"/>
</dbReference>
<dbReference type="Proteomes" id="UP000463470">
    <property type="component" value="Unassembled WGS sequence"/>
</dbReference>
<evidence type="ECO:0000256" key="2">
    <source>
        <dbReference type="ARBA" id="ARBA00022692"/>
    </source>
</evidence>
<evidence type="ECO:0000256" key="3">
    <source>
        <dbReference type="ARBA" id="ARBA00022989"/>
    </source>
</evidence>